<gene>
    <name evidence="2" type="ORF">HNQ01_003817</name>
</gene>
<evidence type="ECO:0000313" key="3">
    <source>
        <dbReference type="Proteomes" id="UP001516061"/>
    </source>
</evidence>
<evidence type="ECO:0000313" key="2">
    <source>
        <dbReference type="EMBL" id="NRT58051.1"/>
    </source>
</evidence>
<dbReference type="Pfam" id="PF10040">
    <property type="entry name" value="CRISPR_Cas6"/>
    <property type="match status" value="1"/>
</dbReference>
<name>A0ABX2G6U1_9BURK</name>
<keyword evidence="3" id="KW-1185">Reference proteome</keyword>
<dbReference type="Gene3D" id="3.30.70.1900">
    <property type="match status" value="1"/>
</dbReference>
<dbReference type="InterPro" id="IPR019267">
    <property type="entry name" value="CRISPR-assoc_Cas6_C"/>
</dbReference>
<proteinExistence type="predicted"/>
<dbReference type="Proteomes" id="UP001516061">
    <property type="component" value="Unassembled WGS sequence"/>
</dbReference>
<evidence type="ECO:0000259" key="1">
    <source>
        <dbReference type="Pfam" id="PF10040"/>
    </source>
</evidence>
<accession>A0ABX2G6U1</accession>
<dbReference type="EMBL" id="JABSNM010000022">
    <property type="protein sequence ID" value="NRT58051.1"/>
    <property type="molecule type" value="Genomic_DNA"/>
</dbReference>
<protein>
    <recommendedName>
        <fullName evidence="1">CRISPR-associated protein Cas6 C-terminal domain-containing protein</fullName>
    </recommendedName>
</protein>
<feature type="domain" description="CRISPR-associated protein Cas6 C-terminal" evidence="1">
    <location>
        <begin position="202"/>
        <end position="328"/>
    </location>
</feature>
<comment type="caution">
    <text evidence="2">The sequence shown here is derived from an EMBL/GenBank/DDBJ whole genome shotgun (WGS) entry which is preliminary data.</text>
</comment>
<sequence length="336" mass="37442">MILVPMSSSLPLLPITRYRFTAVFETDLTLPDHAGSLLRGVFGAALRREACMTGLPACGRCPLLRTCPYPSLFEMPPPPLDESAPIRQRFSQVPNPYVIEPPPPDVRERVAGEPLVWNMVLIGEPALCQLPLIVHAWQRALRDGLGPRRCAGVLIDVEAMDLPEGPLSVFDPETAQVRPHAPMLRLPTLPVAPDDTALTVQLHLLTPLRLQHQGQPLGPDRLDVRTLLGQMLRRTTLMMDLHLGVRPVPYDAPALLARLSDVHDDRSGLRWRKWSRYSARQRQEMNLGGVTGIWTLHGGSSLRPFLPWLHLGQWLHLGKNATMGLGAYRLEVTEAH</sequence>
<organism evidence="2 3">
    <name type="scientific">Sphaerotilus uruguayifluvii</name>
    <dbReference type="NCBI Taxonomy" id="2735897"/>
    <lineage>
        <taxon>Bacteria</taxon>
        <taxon>Pseudomonadati</taxon>
        <taxon>Pseudomonadota</taxon>
        <taxon>Betaproteobacteria</taxon>
        <taxon>Burkholderiales</taxon>
        <taxon>Sphaerotilaceae</taxon>
        <taxon>Sphaerotilus</taxon>
    </lineage>
</organism>
<reference evidence="2 3" key="1">
    <citation type="submission" date="2020-05" db="EMBL/GenBank/DDBJ databases">
        <title>Genomic Encyclopedia of Type Strains, Phase IV (KMG-V): Genome sequencing to study the core and pangenomes of soil and plant-associated prokaryotes.</title>
        <authorList>
            <person name="Whitman W."/>
        </authorList>
    </citation>
    <scope>NUCLEOTIDE SEQUENCE [LARGE SCALE GENOMIC DNA]</scope>
    <source>
        <strain evidence="2 3">C29</strain>
    </source>
</reference>
<dbReference type="RefSeq" id="WP_173807080.1">
    <property type="nucleotide sequence ID" value="NZ_JABSNM010000022.1"/>
</dbReference>